<sequence length="103" mass="10868">MTLLSNALLPLASVLDDTEWCATPMSRTFYSARIAADKRQHSAYEAALAAAGWPARGRTLFVDDRTDDSDAAPRLGTRTLHYRGDAAEPAGRLGGGGGVGVGY</sequence>
<protein>
    <submittedName>
        <fullName evidence="1">Uncharacterized protein</fullName>
    </submittedName>
</protein>
<dbReference type="Gene3D" id="3.40.50.1000">
    <property type="entry name" value="HAD superfamily/HAD-like"/>
    <property type="match status" value="1"/>
</dbReference>
<organism evidence="1 2">
    <name type="scientific">Streptomyces cyanogenus</name>
    <dbReference type="NCBI Taxonomy" id="80860"/>
    <lineage>
        <taxon>Bacteria</taxon>
        <taxon>Bacillati</taxon>
        <taxon>Actinomycetota</taxon>
        <taxon>Actinomycetes</taxon>
        <taxon>Kitasatosporales</taxon>
        <taxon>Streptomycetaceae</taxon>
        <taxon>Streptomyces</taxon>
    </lineage>
</organism>
<dbReference type="SUPFAM" id="SSF56784">
    <property type="entry name" value="HAD-like"/>
    <property type="match status" value="1"/>
</dbReference>
<gene>
    <name evidence="1" type="ORF">S1361_00940</name>
</gene>
<dbReference type="RefSeq" id="WP_243769011.1">
    <property type="nucleotide sequence ID" value="NZ_CP071839.1"/>
</dbReference>
<dbReference type="InterPro" id="IPR023214">
    <property type="entry name" value="HAD_sf"/>
</dbReference>
<dbReference type="EMBL" id="CP071839">
    <property type="protein sequence ID" value="QTD95885.1"/>
    <property type="molecule type" value="Genomic_DNA"/>
</dbReference>
<proteinExistence type="predicted"/>
<reference evidence="1 2" key="1">
    <citation type="submission" date="2021-03" db="EMBL/GenBank/DDBJ databases">
        <title>Complete genome sequence of Streptomyces cyanogenus S136, producer of anticancer angucycline landomycin A.</title>
        <authorList>
            <person name="Hrab P."/>
            <person name="Ruckert C."/>
            <person name="Busche T."/>
            <person name="Ostash I."/>
            <person name="Kalinowski J."/>
            <person name="Fedorenko V."/>
            <person name="Yushchuk O."/>
            <person name="Ostash B."/>
        </authorList>
    </citation>
    <scope>NUCLEOTIDE SEQUENCE [LARGE SCALE GENOMIC DNA]</scope>
    <source>
        <strain evidence="1 2">S136</strain>
    </source>
</reference>
<accession>A0ABX7THK0</accession>
<evidence type="ECO:0000313" key="1">
    <source>
        <dbReference type="EMBL" id="QTD95885.1"/>
    </source>
</evidence>
<evidence type="ECO:0000313" key="2">
    <source>
        <dbReference type="Proteomes" id="UP000663908"/>
    </source>
</evidence>
<dbReference type="Proteomes" id="UP000663908">
    <property type="component" value="Chromosome"/>
</dbReference>
<dbReference type="InterPro" id="IPR036412">
    <property type="entry name" value="HAD-like_sf"/>
</dbReference>
<keyword evidence="2" id="KW-1185">Reference proteome</keyword>
<name>A0ABX7THK0_STRCY</name>